<dbReference type="InterPro" id="IPR049712">
    <property type="entry name" value="Poly_export"/>
</dbReference>
<feature type="transmembrane region" description="Helical" evidence="2">
    <location>
        <begin position="248"/>
        <end position="269"/>
    </location>
</feature>
<dbReference type="AlphaFoldDB" id="A0A4Q7PH77"/>
<comment type="caution">
    <text evidence="4">The sequence shown here is derived from an EMBL/GenBank/DDBJ whole genome shotgun (WGS) entry which is preliminary data.</text>
</comment>
<dbReference type="PROSITE" id="PS51257">
    <property type="entry name" value="PROKAR_LIPOPROTEIN"/>
    <property type="match status" value="1"/>
</dbReference>
<keyword evidence="1" id="KW-0732">Signal</keyword>
<dbReference type="OrthoDB" id="662756at2"/>
<dbReference type="RefSeq" id="WP_130276986.1">
    <property type="nucleotide sequence ID" value="NZ_SGXG01000001.1"/>
</dbReference>
<evidence type="ECO:0000313" key="5">
    <source>
        <dbReference type="Proteomes" id="UP000292209"/>
    </source>
</evidence>
<dbReference type="PANTHER" id="PTHR33619:SF3">
    <property type="entry name" value="POLYSACCHARIDE EXPORT PROTEIN GFCE-RELATED"/>
    <property type="match status" value="1"/>
</dbReference>
<protein>
    <submittedName>
        <fullName evidence="4">Polysaccharide export outer membrane protein</fullName>
    </submittedName>
</protein>
<dbReference type="PANTHER" id="PTHR33619">
    <property type="entry name" value="POLYSACCHARIDE EXPORT PROTEIN GFCE-RELATED"/>
    <property type="match status" value="1"/>
</dbReference>
<sequence>MRNIFILFFLAAVSFSCISNKKIVYLQNLPENEPIELDTFIPYAKMEKQYILQPFDYVDIDFAATDEELIKGFEFQGARGARGGGANRMGMMGGGDMFFFTGYGIDKDGFIEVPKLGKIKIGGLTEEQAKIVVQEAINDYFKEEVLVRLRIAGVRFTTLGEFQNVGNHVLLRDRVTIFEAVAAAGEPSLLGKRHKMFIIRQYDEGTKLHQVNLNDRALLASPFYFIQNNDILYLEPMKIRQYGRADNLLGVVQIVTGLVVTTLLFVNLFSN</sequence>
<reference evidence="4 5" key="1">
    <citation type="submission" date="2019-02" db="EMBL/GenBank/DDBJ databases">
        <title>Genomic Encyclopedia of Archaeal and Bacterial Type Strains, Phase II (KMG-II): from individual species to whole genera.</title>
        <authorList>
            <person name="Goeker M."/>
        </authorList>
    </citation>
    <scope>NUCLEOTIDE SEQUENCE [LARGE SCALE GENOMIC DNA]</scope>
    <source>
        <strain evidence="4 5">DSM 21411</strain>
    </source>
</reference>
<dbReference type="InterPro" id="IPR003715">
    <property type="entry name" value="Poly_export_N"/>
</dbReference>
<keyword evidence="2" id="KW-0812">Transmembrane</keyword>
<dbReference type="Gene3D" id="3.10.560.10">
    <property type="entry name" value="Outer membrane lipoprotein wza domain like"/>
    <property type="match status" value="1"/>
</dbReference>
<organism evidence="4 5">
    <name type="scientific">Cecembia calidifontis</name>
    <dbReference type="NCBI Taxonomy" id="1187080"/>
    <lineage>
        <taxon>Bacteria</taxon>
        <taxon>Pseudomonadati</taxon>
        <taxon>Bacteroidota</taxon>
        <taxon>Cytophagia</taxon>
        <taxon>Cytophagales</taxon>
        <taxon>Cyclobacteriaceae</taxon>
        <taxon>Cecembia</taxon>
    </lineage>
</organism>
<keyword evidence="2" id="KW-0472">Membrane</keyword>
<accession>A0A4Q7PH77</accession>
<evidence type="ECO:0000259" key="3">
    <source>
        <dbReference type="Pfam" id="PF02563"/>
    </source>
</evidence>
<dbReference type="Pfam" id="PF02563">
    <property type="entry name" value="Poly_export"/>
    <property type="match status" value="1"/>
</dbReference>
<dbReference type="GO" id="GO:0015159">
    <property type="term" value="F:polysaccharide transmembrane transporter activity"/>
    <property type="evidence" value="ECO:0007669"/>
    <property type="project" value="InterPro"/>
</dbReference>
<evidence type="ECO:0000256" key="1">
    <source>
        <dbReference type="ARBA" id="ARBA00022729"/>
    </source>
</evidence>
<name>A0A4Q7PH77_9BACT</name>
<dbReference type="EMBL" id="SGXG01000001">
    <property type="protein sequence ID" value="RZS98252.1"/>
    <property type="molecule type" value="Genomic_DNA"/>
</dbReference>
<dbReference type="Proteomes" id="UP000292209">
    <property type="component" value="Unassembled WGS sequence"/>
</dbReference>
<gene>
    <name evidence="4" type="ORF">BC751_3892</name>
</gene>
<feature type="domain" description="Polysaccharide export protein N-terminal" evidence="3">
    <location>
        <begin position="47"/>
        <end position="147"/>
    </location>
</feature>
<proteinExistence type="predicted"/>
<evidence type="ECO:0000313" key="4">
    <source>
        <dbReference type="EMBL" id="RZS98252.1"/>
    </source>
</evidence>
<keyword evidence="5" id="KW-1185">Reference proteome</keyword>
<keyword evidence="2" id="KW-1133">Transmembrane helix</keyword>
<evidence type="ECO:0000256" key="2">
    <source>
        <dbReference type="SAM" id="Phobius"/>
    </source>
</evidence>